<dbReference type="InterPro" id="IPR010176">
    <property type="entry name" value="C4xCH_C2xCH_motif_GEOSU"/>
</dbReference>
<dbReference type="InterPro" id="IPR036280">
    <property type="entry name" value="Multihaem_cyt_sf"/>
</dbReference>
<evidence type="ECO:0000256" key="2">
    <source>
        <dbReference type="SAM" id="SignalP"/>
    </source>
</evidence>
<name>A0A0M3QF48_9BACT</name>
<dbReference type="Gene3D" id="3.90.10.10">
    <property type="entry name" value="Cytochrome C3"/>
    <property type="match status" value="1"/>
</dbReference>
<keyword evidence="2" id="KW-0732">Signal</keyword>
<dbReference type="EMBL" id="CP010802">
    <property type="protein sequence ID" value="ALC15453.1"/>
    <property type="molecule type" value="Genomic_DNA"/>
</dbReference>
<evidence type="ECO:0000256" key="1">
    <source>
        <dbReference type="SAM" id="MobiDB-lite"/>
    </source>
</evidence>
<evidence type="ECO:0000313" key="3">
    <source>
        <dbReference type="EMBL" id="ALC15453.1"/>
    </source>
</evidence>
<feature type="chain" id="PRO_5005787575" evidence="2">
    <location>
        <begin position="39"/>
        <end position="1667"/>
    </location>
</feature>
<dbReference type="PATRIC" id="fig|1603606.3.peg.723"/>
<feature type="region of interest" description="Disordered" evidence="1">
    <location>
        <begin position="1638"/>
        <end position="1667"/>
    </location>
</feature>
<reference evidence="3 4" key="1">
    <citation type="submission" date="2015-07" db="EMBL/GenBank/DDBJ databases">
        <title>Isolation and Genomic Characterization of a Novel Halophilic Metal-Reducing Deltaproteobacterium from the Deep Subsurface.</title>
        <authorList>
            <person name="Badalamenti J.P."/>
            <person name="Summers Z.M."/>
            <person name="Gralnick J.A."/>
            <person name="Bond D.R."/>
        </authorList>
    </citation>
    <scope>NUCLEOTIDE SEQUENCE [LARGE SCALE GENOMIC DNA]</scope>
    <source>
        <strain evidence="3 4">WTL</strain>
    </source>
</reference>
<dbReference type="Proteomes" id="UP000057158">
    <property type="component" value="Chromosome"/>
</dbReference>
<gene>
    <name evidence="3" type="ORF">DSOUD_0665</name>
</gene>
<sequence>MKDGIRRSAGMLRFARLALVAVLAMVFGTAGLSSSANAAISVLESFANPAEITNTTASGATTTYTPPVGSNRLVVLMVQTHTNNTTATTISMTYGDGPGGAAEITATPAVNSDSAQRRQVWIATLKESQLAASPGNVITINTNNPGSGYVLHVATYTGVDQTAPVTATGNIYSGTTTVNNYNWGTAINVSAGGYGIVGSVSSTTLTSLGANETYTQYGQTTVGTAYSGVSDKAFATPGTTLPNLVSSANGYSGLAGITLEPYIVSDSTAPTVGTVTITSPATNTATYVPANVIFTAAITEPQSTPTCQYTTNGSTWTAGVISGASSPYTCTATVTGLTGSVTLNIRASSIGGGPTTGTALSRTVDTTAPATTAAPAAGTYSSDQSVTLTPVDSGVGVASTAYCVDTTNVCVPGTSYTGAVGVTGTPGSSVTKYLRYRATDFFGAIETTKSSQYIIDQSCTDLTVGTISVPASQTVSGSSVDLTALYTVGGTPNFSSYAYTINGGGVTTPWNSSAFGSAGPEVVTFQVTGNDPDCGGSTVVASNTISVNNALGTASGTASVTSGDEQIGVSAPYSGDLNASNQLKIEWDLEGGAWSGVNYGTVTLAHAASPYNYIITPLVNQTAYQVRVTYLDVANGVTGSAVQTFNNIIPTNPLLHNSVSTGSAKWGGLWGVTGGKYGRFTCATCHVKNTTNIKRIKTGVTAPNPVPSDFPGSGQTITFTTAVDGSSNFGDDSTAPRVSSTMICEACHTYDATQANGVKYHANNQPSNSGHYNKGDCVKCHEHKQGFKASCNGCHGNPPLVSTDLTATLDPANSTGSGTAGKHDLHVNTLAYGCNTCHTGWETNGEMPKGGDINIGFNALGDTVGTYDGRTIASGATYTKPVGTTVNQTGTLTCSAIYCHGNASPEWSDAGTAVCGSCHGDATGAPLEVAGDGDLSGAIIGTKVGKHDAHVNPSRGNFACSLCHLGATHVNGGGAEIAFDAAAGGSAAFASGTSTCSSLACHSNAVWNTTSSGGCTFCHGYPPVAGGKHAAGVTAVNHDKLSATGVFDNHDECSYCHGVKGDAGRTTAVILDPLTLKGLASKTYVWATDHGDGKVTMNGDTDANTTNDAGYSTTNAGCGTAACHANDATHQLTTGGAALVTKKDFGPGACATCHGDATKAATVPQVGAASSHVKVTKVAAYGDCTDCHAGHTTATGGVDIPNNTTVGINYSTAGHAGIQLGGTGTNATIAALTTEAQICWACHDLPANVISEWGVNQKAATGSSPYNYGTLTLSNWTTASWSSSRSQFGYKTGAIQSTHTANPAKTYPLTGDTLTANAGGGFTETRNDVRDIRCSYCHDVHELAKAAGDTKLGTPYLRGTWMGNPYEEDGAPRSGTGNNLATATAGAYGNLNNWGSVPRADISMRYLGGFYIDQNNAVPMSTTATNAGTAASNPTSGWTLANSAGLCTMCHGTNVDGMDEKAGEALWVGSNGHSNAVIGGTGSAKVNIYDARGGSTGNNPYAHYSGWATDPGRSNQGFRGNATGTMATYNLPHVGTAAAPGSGTTRPYKYKTLTGGFETLTPAVQVAGQTTAQTQYHKFSCSKCHNPHASRLPKLMITNCLDTKHNTWDNVYQTVNTTNNVNVTLSNFTSAQNCHRLTGDDPDDTRDARGHNGTGYSGAGWNKVTPW</sequence>
<dbReference type="NCBIfam" id="TIGR01904">
    <property type="entry name" value="GSu_C4xC__C2xCH"/>
    <property type="match status" value="1"/>
</dbReference>
<protein>
    <submittedName>
        <fullName evidence="3">Putative multiheme cytochrome c</fullName>
    </submittedName>
</protein>
<organism evidence="3 4">
    <name type="scientific">Desulfuromonas soudanensis</name>
    <dbReference type="NCBI Taxonomy" id="1603606"/>
    <lineage>
        <taxon>Bacteria</taxon>
        <taxon>Pseudomonadati</taxon>
        <taxon>Thermodesulfobacteriota</taxon>
        <taxon>Desulfuromonadia</taxon>
        <taxon>Desulfuromonadales</taxon>
        <taxon>Desulfuromonadaceae</taxon>
        <taxon>Desulfuromonas</taxon>
    </lineage>
</organism>
<proteinExistence type="predicted"/>
<feature type="signal peptide" evidence="2">
    <location>
        <begin position="1"/>
        <end position="38"/>
    </location>
</feature>
<evidence type="ECO:0000313" key="4">
    <source>
        <dbReference type="Proteomes" id="UP000057158"/>
    </source>
</evidence>
<accession>A0A0M3QF48</accession>
<dbReference type="STRING" id="1603606.DSOUD_0665"/>
<keyword evidence="4" id="KW-1185">Reference proteome</keyword>
<dbReference type="KEGG" id="des:DSOUD_0665"/>
<dbReference type="SUPFAM" id="SSF48695">
    <property type="entry name" value="Multiheme cytochromes"/>
    <property type="match status" value="3"/>
</dbReference>